<keyword evidence="5" id="KW-0902">Two-component regulatory system</keyword>
<dbReference type="InterPro" id="IPR003594">
    <property type="entry name" value="HATPase_dom"/>
</dbReference>
<keyword evidence="6" id="KW-0812">Transmembrane</keyword>
<feature type="transmembrane region" description="Helical" evidence="6">
    <location>
        <begin position="78"/>
        <end position="98"/>
    </location>
</feature>
<dbReference type="PROSITE" id="PS50109">
    <property type="entry name" value="HIS_KIN"/>
    <property type="match status" value="1"/>
</dbReference>
<dbReference type="InterPro" id="IPR036890">
    <property type="entry name" value="HATPase_C_sf"/>
</dbReference>
<dbReference type="OrthoDB" id="636661at2"/>
<dbReference type="InterPro" id="IPR004358">
    <property type="entry name" value="Sig_transdc_His_kin-like_C"/>
</dbReference>
<dbReference type="Proteomes" id="UP000294498">
    <property type="component" value="Unassembled WGS sequence"/>
</dbReference>
<accession>A0A4V3GKT5</accession>
<dbReference type="EC" id="2.7.13.3" evidence="2"/>
<dbReference type="GO" id="GO:0004673">
    <property type="term" value="F:protein histidine kinase activity"/>
    <property type="evidence" value="ECO:0007669"/>
    <property type="project" value="UniProtKB-EC"/>
</dbReference>
<keyword evidence="6" id="KW-0472">Membrane</keyword>
<dbReference type="RefSeq" id="WP_133998169.1">
    <property type="nucleotide sequence ID" value="NZ_SODV01000002.1"/>
</dbReference>
<feature type="transmembrane region" description="Helical" evidence="6">
    <location>
        <begin position="26"/>
        <end position="46"/>
    </location>
</feature>
<keyword evidence="4 8" id="KW-0418">Kinase</keyword>
<dbReference type="PRINTS" id="PR00344">
    <property type="entry name" value="BCTRLSENSOR"/>
</dbReference>
<keyword evidence="6" id="KW-1133">Transmembrane helix</keyword>
<keyword evidence="3" id="KW-0808">Transferase</keyword>
<dbReference type="PANTHER" id="PTHR43711">
    <property type="entry name" value="TWO-COMPONENT HISTIDINE KINASE"/>
    <property type="match status" value="1"/>
</dbReference>
<dbReference type="SMART" id="SM00387">
    <property type="entry name" value="HATPase_c"/>
    <property type="match status" value="1"/>
</dbReference>
<feature type="transmembrane region" description="Helical" evidence="6">
    <location>
        <begin position="163"/>
        <end position="184"/>
    </location>
</feature>
<reference evidence="8 9" key="1">
    <citation type="submission" date="2019-03" db="EMBL/GenBank/DDBJ databases">
        <title>Genomic Encyclopedia of Type Strains, Phase IV (KMG-IV): sequencing the most valuable type-strain genomes for metagenomic binning, comparative biology and taxonomic classification.</title>
        <authorList>
            <person name="Goeker M."/>
        </authorList>
    </citation>
    <scope>NUCLEOTIDE SEQUENCE [LARGE SCALE GENOMIC DNA]</scope>
    <source>
        <strain evidence="8 9">DSM 100059</strain>
    </source>
</reference>
<dbReference type="EMBL" id="SODV01000002">
    <property type="protein sequence ID" value="TDW96902.1"/>
    <property type="molecule type" value="Genomic_DNA"/>
</dbReference>
<gene>
    <name evidence="8" type="ORF">EDB95_4738</name>
</gene>
<evidence type="ECO:0000256" key="4">
    <source>
        <dbReference type="ARBA" id="ARBA00022777"/>
    </source>
</evidence>
<dbReference type="InterPro" id="IPR050736">
    <property type="entry name" value="Sensor_HK_Regulatory"/>
</dbReference>
<dbReference type="CDD" id="cd00075">
    <property type="entry name" value="HATPase"/>
    <property type="match status" value="1"/>
</dbReference>
<evidence type="ECO:0000313" key="9">
    <source>
        <dbReference type="Proteomes" id="UP000294498"/>
    </source>
</evidence>
<evidence type="ECO:0000256" key="1">
    <source>
        <dbReference type="ARBA" id="ARBA00000085"/>
    </source>
</evidence>
<comment type="catalytic activity">
    <reaction evidence="1">
        <text>ATP + protein L-histidine = ADP + protein N-phospho-L-histidine.</text>
        <dbReference type="EC" id="2.7.13.3"/>
    </reaction>
</comment>
<sequence>MGLIRKLLYAGCSDLQEHDPQKAICFGVNVMVLVNATLCILVGGLFTLLSRNLLMLGGVLIETTFLSIPILANFKKRYFIASLSLYLLMCITTFYYGSVIGKEMDNATLMLVYSFSVAFFLFRGITLAICIAINFGFVALLNYNYAHHLIPTMTLPSKALEGFVKWSVFAVTLLLTALTFTMFAKRYSRVLLNLLKLRHYTSQVEKNLQEEEISNENKVKFISTTYHEVNNFFSGQSSLIRRLSILENQNRHADIKEILTIIEGYSENMQLLIKNALSWSMFEMQVTDEPYIELLDIKALLANMIRANEFIALEKNTRLIFLVDESLPAFLPSDRLKLLQITHNLLNNAIKHADEKDVILKLEKLPNGWRMIVQDNGVGISESLLQRIFNPFVTEKSKGNINGIGLGLYITRKLVDQLHGDISVRSQLNAGACFTVTFPELALS</sequence>
<evidence type="ECO:0000313" key="8">
    <source>
        <dbReference type="EMBL" id="TDW96902.1"/>
    </source>
</evidence>
<evidence type="ECO:0000256" key="5">
    <source>
        <dbReference type="ARBA" id="ARBA00023012"/>
    </source>
</evidence>
<comment type="caution">
    <text evidence="8">The sequence shown here is derived from an EMBL/GenBank/DDBJ whole genome shotgun (WGS) entry which is preliminary data.</text>
</comment>
<evidence type="ECO:0000256" key="2">
    <source>
        <dbReference type="ARBA" id="ARBA00012438"/>
    </source>
</evidence>
<evidence type="ECO:0000256" key="6">
    <source>
        <dbReference type="SAM" id="Phobius"/>
    </source>
</evidence>
<protein>
    <recommendedName>
        <fullName evidence="2">histidine kinase</fullName>
        <ecNumber evidence="2">2.7.13.3</ecNumber>
    </recommendedName>
</protein>
<feature type="transmembrane region" description="Helical" evidence="6">
    <location>
        <begin position="110"/>
        <end position="143"/>
    </location>
</feature>
<proteinExistence type="predicted"/>
<dbReference type="PANTHER" id="PTHR43711:SF1">
    <property type="entry name" value="HISTIDINE KINASE 1"/>
    <property type="match status" value="1"/>
</dbReference>
<dbReference type="SUPFAM" id="SSF55874">
    <property type="entry name" value="ATPase domain of HSP90 chaperone/DNA topoisomerase II/histidine kinase"/>
    <property type="match status" value="1"/>
</dbReference>
<evidence type="ECO:0000256" key="3">
    <source>
        <dbReference type="ARBA" id="ARBA00022679"/>
    </source>
</evidence>
<dbReference type="Pfam" id="PF02518">
    <property type="entry name" value="HATPase_c"/>
    <property type="match status" value="1"/>
</dbReference>
<keyword evidence="9" id="KW-1185">Reference proteome</keyword>
<organism evidence="8 9">
    <name type="scientific">Dinghuibacter silviterrae</name>
    <dbReference type="NCBI Taxonomy" id="1539049"/>
    <lineage>
        <taxon>Bacteria</taxon>
        <taxon>Pseudomonadati</taxon>
        <taxon>Bacteroidota</taxon>
        <taxon>Chitinophagia</taxon>
        <taxon>Chitinophagales</taxon>
        <taxon>Chitinophagaceae</taxon>
        <taxon>Dinghuibacter</taxon>
    </lineage>
</organism>
<feature type="transmembrane region" description="Helical" evidence="6">
    <location>
        <begin position="53"/>
        <end position="72"/>
    </location>
</feature>
<dbReference type="AlphaFoldDB" id="A0A4V3GKT5"/>
<evidence type="ECO:0000259" key="7">
    <source>
        <dbReference type="PROSITE" id="PS50109"/>
    </source>
</evidence>
<dbReference type="Gene3D" id="3.30.565.10">
    <property type="entry name" value="Histidine kinase-like ATPase, C-terminal domain"/>
    <property type="match status" value="1"/>
</dbReference>
<feature type="domain" description="Histidine kinase" evidence="7">
    <location>
        <begin position="224"/>
        <end position="442"/>
    </location>
</feature>
<dbReference type="InterPro" id="IPR005467">
    <property type="entry name" value="His_kinase_dom"/>
</dbReference>
<dbReference type="GO" id="GO:0000160">
    <property type="term" value="P:phosphorelay signal transduction system"/>
    <property type="evidence" value="ECO:0007669"/>
    <property type="project" value="UniProtKB-KW"/>
</dbReference>
<name>A0A4V3GKT5_9BACT</name>